<dbReference type="InterPro" id="IPR025234">
    <property type="entry name" value="YjzH-like"/>
</dbReference>
<evidence type="ECO:0000313" key="1">
    <source>
        <dbReference type="EMBL" id="ADQ18362.1"/>
    </source>
</evidence>
<proteinExistence type="predicted"/>
<dbReference type="RefSeq" id="WP_013409396.1">
    <property type="nucleotide sequence ID" value="NC_014655.1"/>
</dbReference>
<reference evidence="1 2" key="2">
    <citation type="journal article" date="2011" name="Stand. Genomic Sci.">
        <title>Complete genome sequence of Leadbetterella byssophila type strain (4M15).</title>
        <authorList>
            <person name="Abt B."/>
            <person name="Teshima H."/>
            <person name="Lucas S."/>
            <person name="Lapidus A."/>
            <person name="Del Rio T.G."/>
            <person name="Nolan M."/>
            <person name="Tice H."/>
            <person name="Cheng J.F."/>
            <person name="Pitluck S."/>
            <person name="Liolios K."/>
            <person name="Pagani I."/>
            <person name="Ivanova N."/>
            <person name="Mavromatis K."/>
            <person name="Pati A."/>
            <person name="Tapia R."/>
            <person name="Han C."/>
            <person name="Goodwin L."/>
            <person name="Chen A."/>
            <person name="Palaniappan K."/>
            <person name="Land M."/>
            <person name="Hauser L."/>
            <person name="Chang Y.J."/>
            <person name="Jeffries C.D."/>
            <person name="Rohde M."/>
            <person name="Goker M."/>
            <person name="Tindall B.J."/>
            <person name="Detter J.C."/>
            <person name="Woyke T."/>
            <person name="Bristow J."/>
            <person name="Eisen J.A."/>
            <person name="Markowitz V."/>
            <person name="Hugenholtz P."/>
            <person name="Klenk H.P."/>
            <person name="Kyrpides N.C."/>
        </authorList>
    </citation>
    <scope>NUCLEOTIDE SEQUENCE [LARGE SCALE GENOMIC DNA]</scope>
    <source>
        <strain evidence="2">DSM 17132 / JCM 16389 / KACC 11308 / NBRC 106382 / 4M15</strain>
    </source>
</reference>
<sequence length="66" mass="7724">MKKYEYKVINATTIGFWKPKLETNVVTEEMNKLGQDGWELVSVMDTSVGYGQTNEILLFFKREARF</sequence>
<dbReference type="OrthoDB" id="5432776at2"/>
<gene>
    <name evidence="1" type="ordered locus">Lbys_2700</name>
</gene>
<protein>
    <recommendedName>
        <fullName evidence="3">DUF4177 domain-containing protein</fullName>
    </recommendedName>
</protein>
<dbReference type="KEGG" id="lby:Lbys_2700"/>
<dbReference type="Proteomes" id="UP000007435">
    <property type="component" value="Chromosome"/>
</dbReference>
<dbReference type="STRING" id="649349.Lbys_2700"/>
<dbReference type="EMBL" id="CP002305">
    <property type="protein sequence ID" value="ADQ18362.1"/>
    <property type="molecule type" value="Genomic_DNA"/>
</dbReference>
<keyword evidence="2" id="KW-1185">Reference proteome</keyword>
<dbReference type="HOGENOM" id="CLU_204979_0_0_10"/>
<evidence type="ECO:0000313" key="2">
    <source>
        <dbReference type="Proteomes" id="UP000007435"/>
    </source>
</evidence>
<reference key="1">
    <citation type="submission" date="2010-11" db="EMBL/GenBank/DDBJ databases">
        <title>The complete genome of Leadbetterella byssophila DSM 17132.</title>
        <authorList>
            <consortium name="US DOE Joint Genome Institute (JGI-PGF)"/>
            <person name="Lucas S."/>
            <person name="Copeland A."/>
            <person name="Lapidus A."/>
            <person name="Glavina del Rio T."/>
            <person name="Dalin E."/>
            <person name="Tice H."/>
            <person name="Bruce D."/>
            <person name="Goodwin L."/>
            <person name="Pitluck S."/>
            <person name="Kyrpides N."/>
            <person name="Mavromatis K."/>
            <person name="Ivanova N."/>
            <person name="Teshima H."/>
            <person name="Brettin T."/>
            <person name="Detter J.C."/>
            <person name="Han C."/>
            <person name="Tapia R."/>
            <person name="Land M."/>
            <person name="Hauser L."/>
            <person name="Markowitz V."/>
            <person name="Cheng J.-F."/>
            <person name="Hugenholtz P."/>
            <person name="Woyke T."/>
            <person name="Wu D."/>
            <person name="Tindall B."/>
            <person name="Pomrenke H.G."/>
            <person name="Brambilla E."/>
            <person name="Klenk H.-P."/>
            <person name="Eisen J.A."/>
        </authorList>
    </citation>
    <scope>NUCLEOTIDE SEQUENCE [LARGE SCALE GENOMIC DNA]</scope>
    <source>
        <strain>DSM 17132</strain>
    </source>
</reference>
<evidence type="ECO:0008006" key="3">
    <source>
        <dbReference type="Google" id="ProtNLM"/>
    </source>
</evidence>
<dbReference type="eggNOG" id="ENOG50335BQ">
    <property type="taxonomic scope" value="Bacteria"/>
</dbReference>
<organism evidence="1 2">
    <name type="scientific">Leadbetterella byssophila (strain DSM 17132 / JCM 16389 / KACC 11308 / NBRC 106382 / 4M15)</name>
    <dbReference type="NCBI Taxonomy" id="649349"/>
    <lineage>
        <taxon>Bacteria</taxon>
        <taxon>Pseudomonadati</taxon>
        <taxon>Bacteroidota</taxon>
        <taxon>Cytophagia</taxon>
        <taxon>Cytophagales</taxon>
        <taxon>Leadbetterellaceae</taxon>
        <taxon>Leadbetterella</taxon>
    </lineage>
</organism>
<dbReference type="Pfam" id="PF13783">
    <property type="entry name" value="DUF4177"/>
    <property type="match status" value="1"/>
</dbReference>
<dbReference type="AlphaFoldDB" id="E4RQF4"/>
<accession>E4RQF4</accession>
<name>E4RQF4_LEAB4</name>